<feature type="chain" id="PRO_5045061627" description="Secreted protein" evidence="1">
    <location>
        <begin position="27"/>
        <end position="108"/>
    </location>
</feature>
<reference evidence="2 3" key="1">
    <citation type="submission" date="2024-06" db="EMBL/GenBank/DDBJ databases">
        <authorList>
            <person name="Lee S.D."/>
        </authorList>
    </citation>
    <scope>NUCLEOTIDE SEQUENCE [LARGE SCALE GENOMIC DNA]</scope>
    <source>
        <strain evidence="2 3">N1-10</strain>
    </source>
</reference>
<comment type="caution">
    <text evidence="2">The sequence shown here is derived from an EMBL/GenBank/DDBJ whole genome shotgun (WGS) entry which is preliminary data.</text>
</comment>
<proteinExistence type="predicted"/>
<dbReference type="EMBL" id="JBEUKS010000003">
    <property type="protein sequence ID" value="MFC1438409.1"/>
    <property type="molecule type" value="Genomic_DNA"/>
</dbReference>
<keyword evidence="3" id="KW-1185">Reference proteome</keyword>
<evidence type="ECO:0000256" key="1">
    <source>
        <dbReference type="SAM" id="SignalP"/>
    </source>
</evidence>
<dbReference type="RefSeq" id="WP_380563929.1">
    <property type="nucleotide sequence ID" value="NZ_JBEUKS010000003.1"/>
</dbReference>
<feature type="signal peptide" evidence="1">
    <location>
        <begin position="1"/>
        <end position="26"/>
    </location>
</feature>
<gene>
    <name evidence="2" type="ORF">ABUW04_09095</name>
</gene>
<sequence length="108" mass="11019">MRTGRLVGAGLAGVALTAILAGPALADNLPETVSATGSPSGVTAVCPQGLLPADNWTITNGDGTPLGKDQRWTWRTYEGGRALTVWIGGYLNSPPPPPSITLTVSCTC</sequence>
<organism evidence="2 3">
    <name type="scientific">Streptacidiphilus jeojiensis</name>
    <dbReference type="NCBI Taxonomy" id="3229225"/>
    <lineage>
        <taxon>Bacteria</taxon>
        <taxon>Bacillati</taxon>
        <taxon>Actinomycetota</taxon>
        <taxon>Actinomycetes</taxon>
        <taxon>Kitasatosporales</taxon>
        <taxon>Streptomycetaceae</taxon>
        <taxon>Streptacidiphilus</taxon>
    </lineage>
</organism>
<accession>A0ABV6XJH8</accession>
<evidence type="ECO:0008006" key="4">
    <source>
        <dbReference type="Google" id="ProtNLM"/>
    </source>
</evidence>
<keyword evidence="1" id="KW-0732">Signal</keyword>
<protein>
    <recommendedName>
        <fullName evidence="4">Secreted protein</fullName>
    </recommendedName>
</protein>
<evidence type="ECO:0000313" key="3">
    <source>
        <dbReference type="Proteomes" id="UP001592581"/>
    </source>
</evidence>
<evidence type="ECO:0000313" key="2">
    <source>
        <dbReference type="EMBL" id="MFC1438409.1"/>
    </source>
</evidence>
<dbReference type="Proteomes" id="UP001592581">
    <property type="component" value="Unassembled WGS sequence"/>
</dbReference>
<name>A0ABV6XJH8_9ACTN</name>